<dbReference type="SUPFAM" id="SSF51182">
    <property type="entry name" value="RmlC-like cupins"/>
    <property type="match status" value="1"/>
</dbReference>
<proteinExistence type="predicted"/>
<sequence length="305" mass="35482">MDNSGFSHPMFYRKQCLSPIEQWSPNIHYAQHQKLPTGILDQRIIYDFELLYVRKGEAVTHFEDDSIVIPAGHLLLIPAGVAHRNEVRSTPNAHFIGIHFDFFHELQIIRDEDLIVNEQKIIDTKFATEAIAEGFEPLSSQRLYLPSPSCVQLIEQLVQEFTMRPPGYLLVCKALLLHILGLLLRSQKSYNHMKPPVQGDRILDIMNQIELYPADHWSNARLAHELNMNEDHMIKVFKKMAGMPPGEYVQMLRHREARRLLRETNGSIEEIGRQVGYHDIHYFSRIFRKSEGIPPRAYRNLSRIL</sequence>
<dbReference type="InterPro" id="IPR020449">
    <property type="entry name" value="Tscrpt_reg_AraC-type_HTH"/>
</dbReference>
<dbReference type="InterPro" id="IPR003313">
    <property type="entry name" value="AraC-bd"/>
</dbReference>
<evidence type="ECO:0000259" key="4">
    <source>
        <dbReference type="PROSITE" id="PS01124"/>
    </source>
</evidence>
<dbReference type="Proteomes" id="UP000094578">
    <property type="component" value="Unassembled WGS sequence"/>
</dbReference>
<dbReference type="Pfam" id="PF12833">
    <property type="entry name" value="HTH_18"/>
    <property type="match status" value="1"/>
</dbReference>
<dbReference type="GO" id="GO:0003700">
    <property type="term" value="F:DNA-binding transcription factor activity"/>
    <property type="evidence" value="ECO:0007669"/>
    <property type="project" value="InterPro"/>
</dbReference>
<dbReference type="InterPro" id="IPR014710">
    <property type="entry name" value="RmlC-like_jellyroll"/>
</dbReference>
<organism evidence="5 6">
    <name type="scientific">Paenibacillus nuruki</name>
    <dbReference type="NCBI Taxonomy" id="1886670"/>
    <lineage>
        <taxon>Bacteria</taxon>
        <taxon>Bacillati</taxon>
        <taxon>Bacillota</taxon>
        <taxon>Bacilli</taxon>
        <taxon>Bacillales</taxon>
        <taxon>Paenibacillaceae</taxon>
        <taxon>Paenibacillus</taxon>
    </lineage>
</organism>
<dbReference type="GO" id="GO:0043565">
    <property type="term" value="F:sequence-specific DNA binding"/>
    <property type="evidence" value="ECO:0007669"/>
    <property type="project" value="InterPro"/>
</dbReference>
<gene>
    <name evidence="5" type="ORF">PTI45_01396</name>
</gene>
<dbReference type="Gene3D" id="2.60.120.10">
    <property type="entry name" value="Jelly Rolls"/>
    <property type="match status" value="1"/>
</dbReference>
<dbReference type="PRINTS" id="PR00032">
    <property type="entry name" value="HTHARAC"/>
</dbReference>
<name>A0A1E3L6D1_9BACL</name>
<dbReference type="InterPro" id="IPR009057">
    <property type="entry name" value="Homeodomain-like_sf"/>
</dbReference>
<evidence type="ECO:0000256" key="1">
    <source>
        <dbReference type="ARBA" id="ARBA00023015"/>
    </source>
</evidence>
<evidence type="ECO:0000313" key="5">
    <source>
        <dbReference type="EMBL" id="ODP29387.1"/>
    </source>
</evidence>
<reference evidence="5 6" key="1">
    <citation type="submission" date="2016-08" db="EMBL/GenBank/DDBJ databases">
        <title>Genome sequencing of Paenibacillus sp. TI45-13ar, isolated from Korean traditional nuruk.</title>
        <authorList>
            <person name="Kim S.-J."/>
        </authorList>
    </citation>
    <scope>NUCLEOTIDE SEQUENCE [LARGE SCALE GENOMIC DNA]</scope>
    <source>
        <strain evidence="5 6">TI45-13ar</strain>
    </source>
</reference>
<dbReference type="SUPFAM" id="SSF46689">
    <property type="entry name" value="Homeodomain-like"/>
    <property type="match status" value="2"/>
</dbReference>
<keyword evidence="2" id="KW-0238">DNA-binding</keyword>
<feature type="domain" description="HTH araC/xylS-type" evidence="4">
    <location>
        <begin position="200"/>
        <end position="301"/>
    </location>
</feature>
<evidence type="ECO:0000256" key="2">
    <source>
        <dbReference type="ARBA" id="ARBA00023125"/>
    </source>
</evidence>
<dbReference type="STRING" id="1886670.PTI45_01396"/>
<dbReference type="PANTHER" id="PTHR43280:SF2">
    <property type="entry name" value="HTH-TYPE TRANSCRIPTIONAL REGULATOR EXSA"/>
    <property type="match status" value="1"/>
</dbReference>
<evidence type="ECO:0000256" key="3">
    <source>
        <dbReference type="ARBA" id="ARBA00023163"/>
    </source>
</evidence>
<dbReference type="InterPro" id="IPR011051">
    <property type="entry name" value="RmlC_Cupin_sf"/>
</dbReference>
<dbReference type="AlphaFoldDB" id="A0A1E3L6D1"/>
<keyword evidence="6" id="KW-1185">Reference proteome</keyword>
<protein>
    <submittedName>
        <fullName evidence="5">HTH-type transcriptional activator RhaR</fullName>
    </submittedName>
</protein>
<evidence type="ECO:0000313" key="6">
    <source>
        <dbReference type="Proteomes" id="UP000094578"/>
    </source>
</evidence>
<dbReference type="PATRIC" id="fig|1886670.3.peg.1421"/>
<dbReference type="EMBL" id="MDER01000031">
    <property type="protein sequence ID" value="ODP29387.1"/>
    <property type="molecule type" value="Genomic_DNA"/>
</dbReference>
<keyword evidence="1" id="KW-0805">Transcription regulation</keyword>
<dbReference type="PANTHER" id="PTHR43280">
    <property type="entry name" value="ARAC-FAMILY TRANSCRIPTIONAL REGULATOR"/>
    <property type="match status" value="1"/>
</dbReference>
<comment type="caution">
    <text evidence="5">The sequence shown here is derived from an EMBL/GenBank/DDBJ whole genome shotgun (WGS) entry which is preliminary data.</text>
</comment>
<dbReference type="SMART" id="SM00342">
    <property type="entry name" value="HTH_ARAC"/>
    <property type="match status" value="1"/>
</dbReference>
<dbReference type="Pfam" id="PF02311">
    <property type="entry name" value="AraC_binding"/>
    <property type="match status" value="1"/>
</dbReference>
<accession>A0A1E3L6D1</accession>
<dbReference type="RefSeq" id="WP_245703445.1">
    <property type="nucleotide sequence ID" value="NZ_MDER01000031.1"/>
</dbReference>
<dbReference type="PROSITE" id="PS01124">
    <property type="entry name" value="HTH_ARAC_FAMILY_2"/>
    <property type="match status" value="1"/>
</dbReference>
<dbReference type="InterPro" id="IPR018060">
    <property type="entry name" value="HTH_AraC"/>
</dbReference>
<dbReference type="Gene3D" id="1.10.10.60">
    <property type="entry name" value="Homeodomain-like"/>
    <property type="match status" value="2"/>
</dbReference>
<keyword evidence="3" id="KW-0804">Transcription</keyword>